<accession>A0A367KA08</accession>
<evidence type="ECO:0000313" key="1">
    <source>
        <dbReference type="EMBL" id="RCH98671.1"/>
    </source>
</evidence>
<gene>
    <name evidence="1" type="ORF">CU097_013041</name>
</gene>
<comment type="caution">
    <text evidence="1">The sequence shown here is derived from an EMBL/GenBank/DDBJ whole genome shotgun (WGS) entry which is preliminary data.</text>
</comment>
<dbReference type="Proteomes" id="UP000252139">
    <property type="component" value="Unassembled WGS sequence"/>
</dbReference>
<dbReference type="EMBL" id="PJQL01000179">
    <property type="protein sequence ID" value="RCH98671.1"/>
    <property type="molecule type" value="Genomic_DNA"/>
</dbReference>
<keyword evidence="2" id="KW-1185">Reference proteome</keyword>
<name>A0A367KA08_RHIAZ</name>
<protein>
    <submittedName>
        <fullName evidence="1">Uncharacterized protein</fullName>
    </submittedName>
</protein>
<evidence type="ECO:0000313" key="2">
    <source>
        <dbReference type="Proteomes" id="UP000252139"/>
    </source>
</evidence>
<proteinExistence type="predicted"/>
<reference evidence="1 2" key="1">
    <citation type="journal article" date="2018" name="G3 (Bethesda)">
        <title>Phylogenetic and Phylogenomic Definition of Rhizopus Species.</title>
        <authorList>
            <person name="Gryganskyi A.P."/>
            <person name="Golan J."/>
            <person name="Dolatabadi S."/>
            <person name="Mondo S."/>
            <person name="Robb S."/>
            <person name="Idnurm A."/>
            <person name="Muszewska A."/>
            <person name="Steczkiewicz K."/>
            <person name="Masonjones S."/>
            <person name="Liao H.L."/>
            <person name="Gajdeczka M.T."/>
            <person name="Anike F."/>
            <person name="Vuek A."/>
            <person name="Anishchenko I.M."/>
            <person name="Voigt K."/>
            <person name="de Hoog G.S."/>
            <person name="Smith M.E."/>
            <person name="Heitman J."/>
            <person name="Vilgalys R."/>
            <person name="Stajich J.E."/>
        </authorList>
    </citation>
    <scope>NUCLEOTIDE SEQUENCE [LARGE SCALE GENOMIC DNA]</scope>
    <source>
        <strain evidence="1 2">CBS 357.93</strain>
    </source>
</reference>
<sequence length="76" mass="8708">MIRYILSNQTFLLIQDFLQSKASKQVVSETIRSLVKKATSLFHDKLSIIRLYYLINSFISTGAGEQTSHLCKNENL</sequence>
<dbReference type="AlphaFoldDB" id="A0A367KA08"/>
<organism evidence="1 2">
    <name type="scientific">Rhizopus azygosporus</name>
    <name type="common">Rhizopus microsporus var. azygosporus</name>
    <dbReference type="NCBI Taxonomy" id="86630"/>
    <lineage>
        <taxon>Eukaryota</taxon>
        <taxon>Fungi</taxon>
        <taxon>Fungi incertae sedis</taxon>
        <taxon>Mucoromycota</taxon>
        <taxon>Mucoromycotina</taxon>
        <taxon>Mucoromycetes</taxon>
        <taxon>Mucorales</taxon>
        <taxon>Mucorineae</taxon>
        <taxon>Rhizopodaceae</taxon>
        <taxon>Rhizopus</taxon>
    </lineage>
</organism>